<dbReference type="GO" id="GO:0016226">
    <property type="term" value="P:iron-sulfur cluster assembly"/>
    <property type="evidence" value="ECO:0007669"/>
    <property type="project" value="InterPro"/>
</dbReference>
<sequence length="77" mass="8591">MLLIDENDVEASHATSVGQIDENQMVYLQSRGLNEKQVMGLITIGYLMPITGFIQNEELKEVLTNVIESKVTESCSM</sequence>
<gene>
    <name evidence="2" type="ORF">SDC9_189154</name>
</gene>
<feature type="domain" description="SUF system FeS cluster assembly SufBD core" evidence="1">
    <location>
        <begin position="2"/>
        <end position="45"/>
    </location>
</feature>
<dbReference type="InterPro" id="IPR055346">
    <property type="entry name" value="Fe-S_cluster_assembly_SufBD"/>
</dbReference>
<reference evidence="2" key="1">
    <citation type="submission" date="2019-08" db="EMBL/GenBank/DDBJ databases">
        <authorList>
            <person name="Kucharzyk K."/>
            <person name="Murdoch R.W."/>
            <person name="Higgins S."/>
            <person name="Loffler F."/>
        </authorList>
    </citation>
    <scope>NUCLEOTIDE SEQUENCE</scope>
</reference>
<dbReference type="PANTHER" id="PTHR43575:SF1">
    <property type="entry name" value="PROTEIN ABCI7, CHLOROPLASTIC"/>
    <property type="match status" value="1"/>
</dbReference>
<dbReference type="Pfam" id="PF01458">
    <property type="entry name" value="SUFBD_core"/>
    <property type="match status" value="1"/>
</dbReference>
<dbReference type="InterPro" id="IPR000825">
    <property type="entry name" value="SUF_FeS_clus_asmbl_SufBD_core"/>
</dbReference>
<dbReference type="PANTHER" id="PTHR43575">
    <property type="entry name" value="PROTEIN ABCI7, CHLOROPLASTIC"/>
    <property type="match status" value="1"/>
</dbReference>
<proteinExistence type="predicted"/>
<name>A0A645HRX7_9ZZZZ</name>
<dbReference type="EMBL" id="VSSQ01098762">
    <property type="protein sequence ID" value="MPN41600.1"/>
    <property type="molecule type" value="Genomic_DNA"/>
</dbReference>
<organism evidence="2">
    <name type="scientific">bioreactor metagenome</name>
    <dbReference type="NCBI Taxonomy" id="1076179"/>
    <lineage>
        <taxon>unclassified sequences</taxon>
        <taxon>metagenomes</taxon>
        <taxon>ecological metagenomes</taxon>
    </lineage>
</organism>
<comment type="caution">
    <text evidence="2">The sequence shown here is derived from an EMBL/GenBank/DDBJ whole genome shotgun (WGS) entry which is preliminary data.</text>
</comment>
<dbReference type="AlphaFoldDB" id="A0A645HRX7"/>
<dbReference type="InterPro" id="IPR037284">
    <property type="entry name" value="SUF_FeS_clus_asmbl_SufBD_sf"/>
</dbReference>
<evidence type="ECO:0000313" key="2">
    <source>
        <dbReference type="EMBL" id="MPN41600.1"/>
    </source>
</evidence>
<dbReference type="SUPFAM" id="SSF101960">
    <property type="entry name" value="Stabilizer of iron transporter SufD"/>
    <property type="match status" value="1"/>
</dbReference>
<evidence type="ECO:0000259" key="1">
    <source>
        <dbReference type="Pfam" id="PF01458"/>
    </source>
</evidence>
<accession>A0A645HRX7</accession>
<protein>
    <recommendedName>
        <fullName evidence="1">SUF system FeS cluster assembly SufBD core domain-containing protein</fullName>
    </recommendedName>
</protein>